<dbReference type="PANTHER" id="PTHR33361">
    <property type="entry name" value="GLR0591 PROTEIN"/>
    <property type="match status" value="1"/>
</dbReference>
<keyword evidence="3" id="KW-1185">Reference proteome</keyword>
<reference evidence="2 3" key="1">
    <citation type="submission" date="2020-05" db="EMBL/GenBank/DDBJ databases">
        <title>Aquincola sp. isolate from soil.</title>
        <authorList>
            <person name="Han J."/>
            <person name="Kim D.-U."/>
        </authorList>
    </citation>
    <scope>NUCLEOTIDE SEQUENCE [LARGE SCALE GENOMIC DNA]</scope>
    <source>
        <strain evidence="2 3">S2</strain>
    </source>
</reference>
<dbReference type="RefSeq" id="WP_173130810.1">
    <property type="nucleotide sequence ID" value="NZ_JABRWJ010000009.1"/>
</dbReference>
<comment type="caution">
    <text evidence="2">The sequence shown here is derived from an EMBL/GenBank/DDBJ whole genome shotgun (WGS) entry which is preliminary data.</text>
</comment>
<evidence type="ECO:0000256" key="1">
    <source>
        <dbReference type="SAM" id="SignalP"/>
    </source>
</evidence>
<feature type="signal peptide" evidence="1">
    <location>
        <begin position="1"/>
        <end position="24"/>
    </location>
</feature>
<keyword evidence="1" id="KW-0732">Signal</keyword>
<accession>A0ABX2EQI4</accession>
<dbReference type="PANTHER" id="PTHR33361:SF2">
    <property type="entry name" value="DUF885 DOMAIN-CONTAINING PROTEIN"/>
    <property type="match status" value="1"/>
</dbReference>
<gene>
    <name evidence="2" type="ORF">HLB44_28020</name>
</gene>
<dbReference type="InterPro" id="IPR010281">
    <property type="entry name" value="DUF885"/>
</dbReference>
<name>A0ABX2EQI4_9BURK</name>
<dbReference type="EMBL" id="JABRWJ010000009">
    <property type="protein sequence ID" value="NRF70858.1"/>
    <property type="molecule type" value="Genomic_DNA"/>
</dbReference>
<feature type="chain" id="PRO_5046246769" evidence="1">
    <location>
        <begin position="25"/>
        <end position="596"/>
    </location>
</feature>
<sequence>MTLIRTTAALLLGAAALLPQPASAQADPAEAQRLHALFEAQWEALAREHPEWATFRGDHRFDDRWTDNRPAAREQRDRAARERLQQLRAIDRTKLGATDLVSLDMALERLQREVRHQAFAGYRTMSVGSMRGPHTALPEVLRFNANSTRPQVEQMLARVGAFPAFIDQEINNLREGMRLGWVPSKPVLQRALITLDGLLGAPEASPIMEPFKTLGSAIPLDEQRQLRERALKLIGEQAQPALRRLRDFLAGPYLAAAPAEGAYSGYPGGAEVYAALVQEHTTTALTPDQIHAMGLELVGQLRRQMEEVMRSSGFTGGWDAFLSYLNSDPKFFHASPEAMLAGYREIAKRIDPELPKLFAELPRLPYGIRSMPAYLGPGAAANYSRGSADGTRAGWFNANTQAYKATPTWSMETLVAHEAAPGHHLQTARALELRDLPAFRRSAFYTAYGEGWALYAETLGSELGLYTDPYSRFGHLQAQMFRAVRLVVDTGLHAKGWTRQQALSYMIEQTGMDAGSMAAEVDRYLSNPGQALAYMVGQQRILALRERAKQALKSRFDIRQFHHVILDQGPMPLDVLERQVDAWIQRSGAVVAEVAR</sequence>
<protein>
    <submittedName>
        <fullName evidence="2">DUF885 domain-containing protein</fullName>
    </submittedName>
</protein>
<evidence type="ECO:0000313" key="2">
    <source>
        <dbReference type="EMBL" id="NRF70858.1"/>
    </source>
</evidence>
<dbReference type="Pfam" id="PF05960">
    <property type="entry name" value="DUF885"/>
    <property type="match status" value="1"/>
</dbReference>
<dbReference type="Proteomes" id="UP000737171">
    <property type="component" value="Unassembled WGS sequence"/>
</dbReference>
<evidence type="ECO:0000313" key="3">
    <source>
        <dbReference type="Proteomes" id="UP000737171"/>
    </source>
</evidence>
<proteinExistence type="predicted"/>
<organism evidence="2 3">
    <name type="scientific">Pseudaquabacterium terrae</name>
    <dbReference type="NCBI Taxonomy" id="2732868"/>
    <lineage>
        <taxon>Bacteria</taxon>
        <taxon>Pseudomonadati</taxon>
        <taxon>Pseudomonadota</taxon>
        <taxon>Betaproteobacteria</taxon>
        <taxon>Burkholderiales</taxon>
        <taxon>Sphaerotilaceae</taxon>
        <taxon>Pseudaquabacterium</taxon>
    </lineage>
</organism>